<dbReference type="GO" id="GO:0005886">
    <property type="term" value="C:plasma membrane"/>
    <property type="evidence" value="ECO:0007669"/>
    <property type="project" value="UniProtKB-SubCell"/>
</dbReference>
<evidence type="ECO:0000256" key="3">
    <source>
        <dbReference type="ARBA" id="ARBA00022448"/>
    </source>
</evidence>
<keyword evidence="6 8" id="KW-1133">Transmembrane helix</keyword>
<dbReference type="AlphaFoldDB" id="A0A2N1PSR0"/>
<feature type="transmembrane region" description="Helical" evidence="8">
    <location>
        <begin position="184"/>
        <end position="203"/>
    </location>
</feature>
<evidence type="ECO:0000259" key="9">
    <source>
        <dbReference type="Pfam" id="PF01618"/>
    </source>
</evidence>
<dbReference type="GO" id="GO:0006935">
    <property type="term" value="P:chemotaxis"/>
    <property type="evidence" value="ECO:0007669"/>
    <property type="project" value="InterPro"/>
</dbReference>
<evidence type="ECO:0000256" key="6">
    <source>
        <dbReference type="ARBA" id="ARBA00022989"/>
    </source>
</evidence>
<feature type="transmembrane region" description="Helical" evidence="8">
    <location>
        <begin position="151"/>
        <end position="172"/>
    </location>
</feature>
<evidence type="ECO:0000256" key="7">
    <source>
        <dbReference type="ARBA" id="ARBA00023136"/>
    </source>
</evidence>
<name>A0A2N1PSR0_9BACT</name>
<dbReference type="InterPro" id="IPR002898">
    <property type="entry name" value="MotA_ExbB_proton_chnl"/>
</dbReference>
<organism evidence="10 11">
    <name type="scientific">Candidatus Wallbacteria bacterium HGW-Wallbacteria-1</name>
    <dbReference type="NCBI Taxonomy" id="2013854"/>
    <lineage>
        <taxon>Bacteria</taxon>
        <taxon>Candidatus Walliibacteriota</taxon>
    </lineage>
</organism>
<keyword evidence="5 8" id="KW-0812">Transmembrane</keyword>
<comment type="subcellular location">
    <subcellularLocation>
        <location evidence="1">Cell membrane</location>
        <topology evidence="1">Multi-pass membrane protein</topology>
    </subcellularLocation>
</comment>
<keyword evidence="3" id="KW-0813">Transport</keyword>
<dbReference type="InterPro" id="IPR000540">
    <property type="entry name" value="Flag_MotA_CS"/>
</dbReference>
<evidence type="ECO:0000313" key="11">
    <source>
        <dbReference type="Proteomes" id="UP000233256"/>
    </source>
</evidence>
<dbReference type="PANTHER" id="PTHR30433:SF2">
    <property type="entry name" value="MOTILITY PROTEIN A"/>
    <property type="match status" value="1"/>
</dbReference>
<dbReference type="InterPro" id="IPR047055">
    <property type="entry name" value="MotA-like"/>
</dbReference>
<keyword evidence="4" id="KW-1003">Cell membrane</keyword>
<gene>
    <name evidence="10" type="ORF">CVV64_06320</name>
</gene>
<dbReference type="PROSITE" id="PS01307">
    <property type="entry name" value="MOTA"/>
    <property type="match status" value="1"/>
</dbReference>
<evidence type="ECO:0000256" key="4">
    <source>
        <dbReference type="ARBA" id="ARBA00022475"/>
    </source>
</evidence>
<dbReference type="GO" id="GO:0071978">
    <property type="term" value="P:bacterial-type flagellum-dependent swarming motility"/>
    <property type="evidence" value="ECO:0007669"/>
    <property type="project" value="InterPro"/>
</dbReference>
<protein>
    <submittedName>
        <fullName evidence="10">Motility protein A</fullName>
    </submittedName>
</protein>
<feature type="transmembrane region" description="Helical" evidence="8">
    <location>
        <begin position="29"/>
        <end position="54"/>
    </location>
</feature>
<keyword evidence="7 8" id="KW-0472">Membrane</keyword>
<reference evidence="10 11" key="1">
    <citation type="journal article" date="2017" name="ISME J.">
        <title>Potential for microbial H2 and metal transformations associated with novel bacteria and archaea in deep terrestrial subsurface sediments.</title>
        <authorList>
            <person name="Hernsdorf A.W."/>
            <person name="Amano Y."/>
            <person name="Miyakawa K."/>
            <person name="Ise K."/>
            <person name="Suzuki Y."/>
            <person name="Anantharaman K."/>
            <person name="Probst A."/>
            <person name="Burstein D."/>
            <person name="Thomas B.C."/>
            <person name="Banfield J.F."/>
        </authorList>
    </citation>
    <scope>NUCLEOTIDE SEQUENCE [LARGE SCALE GENOMIC DNA]</scope>
    <source>
        <strain evidence="10">HGW-Wallbacteria-1</strain>
    </source>
</reference>
<feature type="domain" description="MotA/TolQ/ExbB proton channel" evidence="9">
    <location>
        <begin position="104"/>
        <end position="222"/>
    </location>
</feature>
<dbReference type="Proteomes" id="UP000233256">
    <property type="component" value="Unassembled WGS sequence"/>
</dbReference>
<evidence type="ECO:0000256" key="8">
    <source>
        <dbReference type="SAM" id="Phobius"/>
    </source>
</evidence>
<dbReference type="EMBL" id="PGXC01000003">
    <property type="protein sequence ID" value="PKK91377.1"/>
    <property type="molecule type" value="Genomic_DNA"/>
</dbReference>
<proteinExistence type="inferred from homology"/>
<sequence>MDKATVIGLGAAALFIVLGITNNFMDIGAIGTFINIPSIMITVGGTIASVMAAYSMKQIKSMMKVVKNAFKDTEISTTNIISRLVSFAEKARREGLLALEDDLEKLEDEFLKDGIQMVIDGTDPEIIRTILETEITYIDERHKSGRSMMDMSATMAPAFGMIGTLIGLINMLKGLDDPDALGPGMAVALITTLYGSIMANVVFTPLSNKLKIKSEEELLYKQMMLEGLLSIQAGDNPRVVEEKLKAYLEPDNSVSSQSAQDDDDD</sequence>
<evidence type="ECO:0000256" key="5">
    <source>
        <dbReference type="ARBA" id="ARBA00022692"/>
    </source>
</evidence>
<comment type="similarity">
    <text evidence="2">Belongs to the MotA family.</text>
</comment>
<dbReference type="Pfam" id="PF01618">
    <property type="entry name" value="MotA_ExbB"/>
    <property type="match status" value="1"/>
</dbReference>
<dbReference type="PANTHER" id="PTHR30433">
    <property type="entry name" value="CHEMOTAXIS PROTEIN MOTA"/>
    <property type="match status" value="1"/>
</dbReference>
<accession>A0A2N1PSR0</accession>
<evidence type="ECO:0000256" key="2">
    <source>
        <dbReference type="ARBA" id="ARBA00008038"/>
    </source>
</evidence>
<comment type="caution">
    <text evidence="10">The sequence shown here is derived from an EMBL/GenBank/DDBJ whole genome shotgun (WGS) entry which is preliminary data.</text>
</comment>
<evidence type="ECO:0000313" key="10">
    <source>
        <dbReference type="EMBL" id="PKK91377.1"/>
    </source>
</evidence>
<evidence type="ECO:0000256" key="1">
    <source>
        <dbReference type="ARBA" id="ARBA00004651"/>
    </source>
</evidence>